<dbReference type="VEuPathDB" id="VectorBase:AMIN014212"/>
<dbReference type="EnsemblMetazoa" id="AMIN014212-RA">
    <property type="protein sequence ID" value="AMIN014212-PA"/>
    <property type="gene ID" value="AMIN014212"/>
</dbReference>
<proteinExistence type="predicted"/>
<dbReference type="Proteomes" id="UP000075920">
    <property type="component" value="Unassembled WGS sequence"/>
</dbReference>
<accession>A0A182WNB6</accession>
<protein>
    <submittedName>
        <fullName evidence="1">Uncharacterized protein</fullName>
    </submittedName>
</protein>
<sequence length="66" mass="7715">MVRTSRNWWFGRNKASRIAPYKMNSLMIEMIEEVKRTFRSALSLHAVQIKTDVGHPSLKQQVRGID</sequence>
<reference evidence="1" key="2">
    <citation type="submission" date="2020-05" db="UniProtKB">
        <authorList>
            <consortium name="EnsemblMetazoa"/>
        </authorList>
    </citation>
    <scope>IDENTIFICATION</scope>
    <source>
        <strain evidence="1">MINIMUS1</strain>
    </source>
</reference>
<organism evidence="1 2">
    <name type="scientific">Anopheles minimus</name>
    <dbReference type="NCBI Taxonomy" id="112268"/>
    <lineage>
        <taxon>Eukaryota</taxon>
        <taxon>Metazoa</taxon>
        <taxon>Ecdysozoa</taxon>
        <taxon>Arthropoda</taxon>
        <taxon>Hexapoda</taxon>
        <taxon>Insecta</taxon>
        <taxon>Pterygota</taxon>
        <taxon>Neoptera</taxon>
        <taxon>Endopterygota</taxon>
        <taxon>Diptera</taxon>
        <taxon>Nematocera</taxon>
        <taxon>Culicoidea</taxon>
        <taxon>Culicidae</taxon>
        <taxon>Anophelinae</taxon>
        <taxon>Anopheles</taxon>
    </lineage>
</organism>
<dbReference type="AlphaFoldDB" id="A0A182WNB6"/>
<reference evidence="2" key="1">
    <citation type="submission" date="2013-03" db="EMBL/GenBank/DDBJ databases">
        <title>The Genome Sequence of Anopheles minimus MINIMUS1.</title>
        <authorList>
            <consortium name="The Broad Institute Genomics Platform"/>
            <person name="Neafsey D.E."/>
            <person name="Walton C."/>
            <person name="Walker B."/>
            <person name="Young S.K."/>
            <person name="Zeng Q."/>
            <person name="Gargeya S."/>
            <person name="Fitzgerald M."/>
            <person name="Haas B."/>
            <person name="Abouelleil A."/>
            <person name="Allen A.W."/>
            <person name="Alvarado L."/>
            <person name="Arachchi H.M."/>
            <person name="Berlin A.M."/>
            <person name="Chapman S.B."/>
            <person name="Gainer-Dewar J."/>
            <person name="Goldberg J."/>
            <person name="Griggs A."/>
            <person name="Gujja S."/>
            <person name="Hansen M."/>
            <person name="Howarth C."/>
            <person name="Imamovic A."/>
            <person name="Ireland A."/>
            <person name="Larimer J."/>
            <person name="McCowan C."/>
            <person name="Murphy C."/>
            <person name="Pearson M."/>
            <person name="Poon T.W."/>
            <person name="Priest M."/>
            <person name="Roberts A."/>
            <person name="Saif S."/>
            <person name="Shea T."/>
            <person name="Sisk P."/>
            <person name="Sykes S."/>
            <person name="Wortman J."/>
            <person name="Nusbaum C."/>
            <person name="Birren B."/>
        </authorList>
    </citation>
    <scope>NUCLEOTIDE SEQUENCE [LARGE SCALE GENOMIC DNA]</scope>
    <source>
        <strain evidence="2">MINIMUS1</strain>
    </source>
</reference>
<keyword evidence="2" id="KW-1185">Reference proteome</keyword>
<name>A0A182WNB6_9DIPT</name>
<evidence type="ECO:0000313" key="2">
    <source>
        <dbReference type="Proteomes" id="UP000075920"/>
    </source>
</evidence>
<evidence type="ECO:0000313" key="1">
    <source>
        <dbReference type="EnsemblMetazoa" id="AMIN014212-PA"/>
    </source>
</evidence>